<evidence type="ECO:0000256" key="5">
    <source>
        <dbReference type="ARBA" id="ARBA00022553"/>
    </source>
</evidence>
<feature type="transmembrane region" description="Helical" evidence="14">
    <location>
        <begin position="41"/>
        <end position="64"/>
    </location>
</feature>
<dbReference type="CDD" id="cd00082">
    <property type="entry name" value="HisKA"/>
    <property type="match status" value="1"/>
</dbReference>
<organism evidence="17 18">
    <name type="scientific">Staphylococcus carnosus</name>
    <dbReference type="NCBI Taxonomy" id="1281"/>
    <lineage>
        <taxon>Bacteria</taxon>
        <taxon>Bacillati</taxon>
        <taxon>Bacillota</taxon>
        <taxon>Bacilli</taxon>
        <taxon>Bacillales</taxon>
        <taxon>Staphylococcaceae</taxon>
        <taxon>Staphylococcus</taxon>
    </lineage>
</organism>
<comment type="catalytic activity">
    <reaction evidence="1">
        <text>ATP + protein L-histidine = ADP + protein N-phospho-L-histidine.</text>
        <dbReference type="EC" id="2.7.13.3"/>
    </reaction>
</comment>
<keyword evidence="9 17" id="KW-0418">Kinase</keyword>
<evidence type="ECO:0000256" key="4">
    <source>
        <dbReference type="ARBA" id="ARBA00022475"/>
    </source>
</evidence>
<evidence type="ECO:0000256" key="2">
    <source>
        <dbReference type="ARBA" id="ARBA00004651"/>
    </source>
</evidence>
<evidence type="ECO:0000256" key="8">
    <source>
        <dbReference type="ARBA" id="ARBA00022741"/>
    </source>
</evidence>
<dbReference type="SMART" id="SM00387">
    <property type="entry name" value="HATPase_c"/>
    <property type="match status" value="1"/>
</dbReference>
<name>A0AAJ0JNH3_STACA</name>
<dbReference type="CDD" id="cd06225">
    <property type="entry name" value="HAMP"/>
    <property type="match status" value="1"/>
</dbReference>
<sequence>MMFSIRTQVIIGVLSSILLASTILGMAYKLMVFNGHTTALLTISAIISSCLALLICSLFLTPLVKRIKVFNRKTKEFANGNYKMEPINFKSPREIKELSHSFNKMAKEITEQMAQIKTEQQEKYELIQNLAHDLKTPLSCIISYSEGLKEGIIAAPKDRDAAYESLIKQSKRLSNMFDELTNVAALELPNKDSIEMIQIDQLLITILSGYEQRMKLDLRNLEVNFCSQLEPFKQYPRPLERILTNLIDNALKFSPTGSPINLTLSENGERIEISVQDEGIGIQPEHLPRIFERTFRVEHSRNNETGGSGLGLYIANELAKQIGGTINVESTPEVGTKMTVSIPRL</sequence>
<dbReference type="SMART" id="SM00304">
    <property type="entry name" value="HAMP"/>
    <property type="match status" value="1"/>
</dbReference>
<keyword evidence="13 14" id="KW-0472">Membrane</keyword>
<comment type="caution">
    <text evidence="17">The sequence shown here is derived from an EMBL/GenBank/DDBJ whole genome shotgun (WGS) entry which is preliminary data.</text>
</comment>
<dbReference type="SUPFAM" id="SSF47384">
    <property type="entry name" value="Homodimeric domain of signal transducing histidine kinase"/>
    <property type="match status" value="1"/>
</dbReference>
<dbReference type="EC" id="2.7.13.3" evidence="3"/>
<dbReference type="GO" id="GO:0005524">
    <property type="term" value="F:ATP binding"/>
    <property type="evidence" value="ECO:0007669"/>
    <property type="project" value="UniProtKB-KW"/>
</dbReference>
<dbReference type="SUPFAM" id="SSF158472">
    <property type="entry name" value="HAMP domain-like"/>
    <property type="match status" value="1"/>
</dbReference>
<evidence type="ECO:0000259" key="16">
    <source>
        <dbReference type="PROSITE" id="PS50885"/>
    </source>
</evidence>
<dbReference type="Pfam" id="PF00512">
    <property type="entry name" value="HisKA"/>
    <property type="match status" value="1"/>
</dbReference>
<dbReference type="CDD" id="cd00075">
    <property type="entry name" value="HATPase"/>
    <property type="match status" value="1"/>
</dbReference>
<dbReference type="InterPro" id="IPR036890">
    <property type="entry name" value="HATPase_C_sf"/>
</dbReference>
<keyword evidence="12" id="KW-0902">Two-component regulatory system</keyword>
<dbReference type="PROSITE" id="PS50109">
    <property type="entry name" value="HIS_KIN"/>
    <property type="match status" value="1"/>
</dbReference>
<evidence type="ECO:0000256" key="13">
    <source>
        <dbReference type="ARBA" id="ARBA00023136"/>
    </source>
</evidence>
<protein>
    <recommendedName>
        <fullName evidence="3">histidine kinase</fullName>
        <ecNumber evidence="3">2.7.13.3</ecNumber>
    </recommendedName>
</protein>
<evidence type="ECO:0000313" key="18">
    <source>
        <dbReference type="Proteomes" id="UP000033530"/>
    </source>
</evidence>
<dbReference type="Gene3D" id="3.30.565.10">
    <property type="entry name" value="Histidine kinase-like ATPase, C-terminal domain"/>
    <property type="match status" value="1"/>
</dbReference>
<evidence type="ECO:0000256" key="1">
    <source>
        <dbReference type="ARBA" id="ARBA00000085"/>
    </source>
</evidence>
<dbReference type="EMBL" id="LAIU01000005">
    <property type="protein sequence ID" value="KKB25074.1"/>
    <property type="molecule type" value="Genomic_DNA"/>
</dbReference>
<feature type="domain" description="HAMP" evidence="16">
    <location>
        <begin position="61"/>
        <end position="114"/>
    </location>
</feature>
<dbReference type="SMART" id="SM00388">
    <property type="entry name" value="HisKA"/>
    <property type="match status" value="1"/>
</dbReference>
<dbReference type="Pfam" id="PF02518">
    <property type="entry name" value="HATPase_c"/>
    <property type="match status" value="1"/>
</dbReference>
<evidence type="ECO:0000256" key="14">
    <source>
        <dbReference type="SAM" id="Phobius"/>
    </source>
</evidence>
<keyword evidence="11 14" id="KW-1133">Transmembrane helix</keyword>
<dbReference type="Proteomes" id="UP000033530">
    <property type="component" value="Unassembled WGS sequence"/>
</dbReference>
<evidence type="ECO:0000313" key="17">
    <source>
        <dbReference type="EMBL" id="KKB25074.1"/>
    </source>
</evidence>
<keyword evidence="4" id="KW-1003">Cell membrane</keyword>
<dbReference type="RefSeq" id="WP_046100162.1">
    <property type="nucleotide sequence ID" value="NZ_BKAP01000003.1"/>
</dbReference>
<evidence type="ECO:0000256" key="6">
    <source>
        <dbReference type="ARBA" id="ARBA00022679"/>
    </source>
</evidence>
<keyword evidence="5" id="KW-0597">Phosphoprotein</keyword>
<dbReference type="InterPro" id="IPR050398">
    <property type="entry name" value="HssS/ArlS-like"/>
</dbReference>
<dbReference type="PANTHER" id="PTHR45528:SF1">
    <property type="entry name" value="SENSOR HISTIDINE KINASE CPXA"/>
    <property type="match status" value="1"/>
</dbReference>
<dbReference type="InterPro" id="IPR004358">
    <property type="entry name" value="Sig_transdc_His_kin-like_C"/>
</dbReference>
<dbReference type="PANTHER" id="PTHR45528">
    <property type="entry name" value="SENSOR HISTIDINE KINASE CPXA"/>
    <property type="match status" value="1"/>
</dbReference>
<dbReference type="Gene3D" id="1.10.287.130">
    <property type="match status" value="1"/>
</dbReference>
<reference evidence="17 18" key="1">
    <citation type="submission" date="2015-03" db="EMBL/GenBank/DDBJ databases">
        <title>Draft Genome Sequence of S. carnosus subsp. utilis LTH 7013, Isolated from South Tirolean Ham.</title>
        <authorList>
            <person name="Mueller A."/>
            <person name="Huptas C."/>
            <person name="Wenning M."/>
            <person name="Weiss A."/>
            <person name="Schmidt H."/>
        </authorList>
    </citation>
    <scope>NUCLEOTIDE SEQUENCE [LARGE SCALE GENOMIC DNA]</scope>
    <source>
        <strain evidence="17 18">LTH7013</strain>
    </source>
</reference>
<dbReference type="InterPro" id="IPR003660">
    <property type="entry name" value="HAMP_dom"/>
</dbReference>
<keyword evidence="6" id="KW-0808">Transferase</keyword>
<dbReference type="SUPFAM" id="SSF55874">
    <property type="entry name" value="ATPase domain of HSP90 chaperone/DNA topoisomerase II/histidine kinase"/>
    <property type="match status" value="1"/>
</dbReference>
<dbReference type="GO" id="GO:0005886">
    <property type="term" value="C:plasma membrane"/>
    <property type="evidence" value="ECO:0007669"/>
    <property type="project" value="UniProtKB-SubCell"/>
</dbReference>
<comment type="subcellular location">
    <subcellularLocation>
        <location evidence="2">Cell membrane</location>
        <topology evidence="2">Multi-pass membrane protein</topology>
    </subcellularLocation>
</comment>
<evidence type="ECO:0000259" key="15">
    <source>
        <dbReference type="PROSITE" id="PS50109"/>
    </source>
</evidence>
<dbReference type="InterPro" id="IPR003594">
    <property type="entry name" value="HATPase_dom"/>
</dbReference>
<evidence type="ECO:0000256" key="11">
    <source>
        <dbReference type="ARBA" id="ARBA00022989"/>
    </source>
</evidence>
<dbReference type="Pfam" id="PF00672">
    <property type="entry name" value="HAMP"/>
    <property type="match status" value="1"/>
</dbReference>
<gene>
    <name evidence="17" type="ORF">VV61_08340</name>
</gene>
<feature type="domain" description="Histidine kinase" evidence="15">
    <location>
        <begin position="129"/>
        <end position="345"/>
    </location>
</feature>
<dbReference type="InterPro" id="IPR036097">
    <property type="entry name" value="HisK_dim/P_sf"/>
</dbReference>
<dbReference type="PRINTS" id="PR00344">
    <property type="entry name" value="BCTRLSENSOR"/>
</dbReference>
<evidence type="ECO:0000256" key="7">
    <source>
        <dbReference type="ARBA" id="ARBA00022692"/>
    </source>
</evidence>
<evidence type="ECO:0000256" key="9">
    <source>
        <dbReference type="ARBA" id="ARBA00022777"/>
    </source>
</evidence>
<dbReference type="PROSITE" id="PS50885">
    <property type="entry name" value="HAMP"/>
    <property type="match status" value="1"/>
</dbReference>
<keyword evidence="8" id="KW-0547">Nucleotide-binding</keyword>
<evidence type="ECO:0000256" key="3">
    <source>
        <dbReference type="ARBA" id="ARBA00012438"/>
    </source>
</evidence>
<dbReference type="Gene3D" id="6.10.340.10">
    <property type="match status" value="1"/>
</dbReference>
<dbReference type="InterPro" id="IPR003661">
    <property type="entry name" value="HisK_dim/P_dom"/>
</dbReference>
<dbReference type="GO" id="GO:0000155">
    <property type="term" value="F:phosphorelay sensor kinase activity"/>
    <property type="evidence" value="ECO:0007669"/>
    <property type="project" value="InterPro"/>
</dbReference>
<dbReference type="AlphaFoldDB" id="A0AAJ0JNH3"/>
<keyword evidence="10" id="KW-0067">ATP-binding</keyword>
<dbReference type="FunFam" id="3.30.565.10:FF:000006">
    <property type="entry name" value="Sensor histidine kinase WalK"/>
    <property type="match status" value="1"/>
</dbReference>
<proteinExistence type="predicted"/>
<evidence type="ECO:0000256" key="12">
    <source>
        <dbReference type="ARBA" id="ARBA00023012"/>
    </source>
</evidence>
<keyword evidence="7 14" id="KW-0812">Transmembrane</keyword>
<accession>A0AAJ0JNH3</accession>
<evidence type="ECO:0000256" key="10">
    <source>
        <dbReference type="ARBA" id="ARBA00022840"/>
    </source>
</evidence>
<dbReference type="InterPro" id="IPR005467">
    <property type="entry name" value="His_kinase_dom"/>
</dbReference>